<reference evidence="5 6" key="1">
    <citation type="submission" date="2019-05" db="EMBL/GenBank/DDBJ databases">
        <title>Dyadobacter AR-3-8 sp. nov., isolated from arctic soil.</title>
        <authorList>
            <person name="Chaudhary D.K."/>
        </authorList>
    </citation>
    <scope>NUCLEOTIDE SEQUENCE [LARGE SCALE GENOMIC DNA]</scope>
    <source>
        <strain evidence="5 6">AR-3-8</strain>
    </source>
</reference>
<dbReference type="GO" id="GO:0045892">
    <property type="term" value="P:negative regulation of DNA-templated transcription"/>
    <property type="evidence" value="ECO:0007669"/>
    <property type="project" value="TreeGrafter"/>
</dbReference>
<dbReference type="InterPro" id="IPR011663">
    <property type="entry name" value="UTRA"/>
</dbReference>
<dbReference type="PANTHER" id="PTHR44846">
    <property type="entry name" value="MANNOSYL-D-GLYCERATE TRANSPORT/METABOLISM SYSTEM REPRESSOR MNGR-RELATED"/>
    <property type="match status" value="1"/>
</dbReference>
<organism evidence="5 6">
    <name type="scientific">Dyadobacter frigoris</name>
    <dbReference type="NCBI Taxonomy" id="2576211"/>
    <lineage>
        <taxon>Bacteria</taxon>
        <taxon>Pseudomonadati</taxon>
        <taxon>Bacteroidota</taxon>
        <taxon>Cytophagia</taxon>
        <taxon>Cytophagales</taxon>
        <taxon>Spirosomataceae</taxon>
        <taxon>Dyadobacter</taxon>
    </lineage>
</organism>
<dbReference type="OrthoDB" id="9815017at2"/>
<dbReference type="SUPFAM" id="SSF46785">
    <property type="entry name" value="Winged helix' DNA-binding domain"/>
    <property type="match status" value="1"/>
</dbReference>
<keyword evidence="3" id="KW-0804">Transcription</keyword>
<dbReference type="InterPro" id="IPR036390">
    <property type="entry name" value="WH_DNA-bd_sf"/>
</dbReference>
<protein>
    <submittedName>
        <fullName evidence="5">GntR family transcriptional regulator</fullName>
    </submittedName>
</protein>
<keyword evidence="2" id="KW-0238">DNA-binding</keyword>
<evidence type="ECO:0000259" key="4">
    <source>
        <dbReference type="PROSITE" id="PS50949"/>
    </source>
</evidence>
<dbReference type="RefSeq" id="WP_137344224.1">
    <property type="nucleotide sequence ID" value="NZ_BSQH01000027.1"/>
</dbReference>
<name>A0A4U6CRZ7_9BACT</name>
<dbReference type="PRINTS" id="PR00035">
    <property type="entry name" value="HTHGNTR"/>
</dbReference>
<dbReference type="Pfam" id="PF00392">
    <property type="entry name" value="GntR"/>
    <property type="match status" value="1"/>
</dbReference>
<dbReference type="SMART" id="SM00345">
    <property type="entry name" value="HTH_GNTR"/>
    <property type="match status" value="1"/>
</dbReference>
<dbReference type="Gene3D" id="3.40.1410.10">
    <property type="entry name" value="Chorismate lyase-like"/>
    <property type="match status" value="1"/>
</dbReference>
<dbReference type="GO" id="GO:0003677">
    <property type="term" value="F:DNA binding"/>
    <property type="evidence" value="ECO:0007669"/>
    <property type="project" value="UniProtKB-KW"/>
</dbReference>
<dbReference type="Proteomes" id="UP000304900">
    <property type="component" value="Unassembled WGS sequence"/>
</dbReference>
<dbReference type="PROSITE" id="PS50949">
    <property type="entry name" value="HTH_GNTR"/>
    <property type="match status" value="1"/>
</dbReference>
<dbReference type="InterPro" id="IPR036388">
    <property type="entry name" value="WH-like_DNA-bd_sf"/>
</dbReference>
<proteinExistence type="predicted"/>
<evidence type="ECO:0000256" key="3">
    <source>
        <dbReference type="ARBA" id="ARBA00023163"/>
    </source>
</evidence>
<dbReference type="SUPFAM" id="SSF64288">
    <property type="entry name" value="Chorismate lyase-like"/>
    <property type="match status" value="1"/>
</dbReference>
<dbReference type="InterPro" id="IPR050679">
    <property type="entry name" value="Bact_HTH_transcr_reg"/>
</dbReference>
<dbReference type="InterPro" id="IPR000524">
    <property type="entry name" value="Tscrpt_reg_HTH_GntR"/>
</dbReference>
<dbReference type="Pfam" id="PF07702">
    <property type="entry name" value="UTRA"/>
    <property type="match status" value="1"/>
</dbReference>
<sequence length="266" mass="30267">MEIFSIDHDSALPLHVQVEEILRGLIGDPEYQNGKLFPNEVDIAKRLGISRNTVRQALNKLVYEQLLTRKKGVGTKVSKSNITTKLNKWSSFTLEMHEKGVAFKTYDLKVDWVNADQSVSELFGISKDTKVLKLERLRGLDIGPIVNFISYFHPRVGLTGDEDFSKPLYEMLEKDHHTVVAVSKEEISATLADESLANILHMKTGDPVLLRKRIVCDPGDRLIEYNLGYYRADRFTYAIDIARFITLAIGWTYALGDRFNYAIDIV</sequence>
<comment type="caution">
    <text evidence="5">The sequence shown here is derived from an EMBL/GenBank/DDBJ whole genome shotgun (WGS) entry which is preliminary data.</text>
</comment>
<dbReference type="CDD" id="cd07377">
    <property type="entry name" value="WHTH_GntR"/>
    <property type="match status" value="1"/>
</dbReference>
<evidence type="ECO:0000256" key="1">
    <source>
        <dbReference type="ARBA" id="ARBA00023015"/>
    </source>
</evidence>
<dbReference type="Gene3D" id="1.10.10.10">
    <property type="entry name" value="Winged helix-like DNA-binding domain superfamily/Winged helix DNA-binding domain"/>
    <property type="match status" value="1"/>
</dbReference>
<dbReference type="SMART" id="SM00866">
    <property type="entry name" value="UTRA"/>
    <property type="match status" value="1"/>
</dbReference>
<evidence type="ECO:0000313" key="5">
    <source>
        <dbReference type="EMBL" id="TKT86267.1"/>
    </source>
</evidence>
<dbReference type="EMBL" id="SZVO01000025">
    <property type="protein sequence ID" value="TKT86267.1"/>
    <property type="molecule type" value="Genomic_DNA"/>
</dbReference>
<feature type="domain" description="HTH gntR-type" evidence="4">
    <location>
        <begin position="12"/>
        <end position="80"/>
    </location>
</feature>
<evidence type="ECO:0000256" key="2">
    <source>
        <dbReference type="ARBA" id="ARBA00023125"/>
    </source>
</evidence>
<dbReference type="GO" id="GO:0003700">
    <property type="term" value="F:DNA-binding transcription factor activity"/>
    <property type="evidence" value="ECO:0007669"/>
    <property type="project" value="InterPro"/>
</dbReference>
<dbReference type="PANTHER" id="PTHR44846:SF1">
    <property type="entry name" value="MANNOSYL-D-GLYCERATE TRANSPORT_METABOLISM SYSTEM REPRESSOR MNGR-RELATED"/>
    <property type="match status" value="1"/>
</dbReference>
<evidence type="ECO:0000313" key="6">
    <source>
        <dbReference type="Proteomes" id="UP000304900"/>
    </source>
</evidence>
<dbReference type="AlphaFoldDB" id="A0A4U6CRZ7"/>
<keyword evidence="6" id="KW-1185">Reference proteome</keyword>
<dbReference type="InterPro" id="IPR028978">
    <property type="entry name" value="Chorismate_lyase_/UTRA_dom_sf"/>
</dbReference>
<gene>
    <name evidence="5" type="ORF">FDK13_32665</name>
</gene>
<keyword evidence="1" id="KW-0805">Transcription regulation</keyword>
<accession>A0A4U6CRZ7</accession>